<dbReference type="EC" id="3.1.4.46" evidence="2"/>
<gene>
    <name evidence="2" type="ORF">BKA15_006962</name>
</gene>
<comment type="caution">
    <text evidence="2">The sequence shown here is derived from an EMBL/GenBank/DDBJ whole genome shotgun (WGS) entry which is preliminary data.</text>
</comment>
<dbReference type="PROSITE" id="PS51704">
    <property type="entry name" value="GP_PDE"/>
    <property type="match status" value="1"/>
</dbReference>
<protein>
    <submittedName>
        <fullName evidence="2">Glycerophosphoryl diester phosphodiesterase</fullName>
        <ecNumber evidence="2">3.1.4.46</ecNumber>
    </submittedName>
</protein>
<accession>A0A7Y9IEU2</accession>
<organism evidence="2 3">
    <name type="scientific">Microlunatus parietis</name>
    <dbReference type="NCBI Taxonomy" id="682979"/>
    <lineage>
        <taxon>Bacteria</taxon>
        <taxon>Bacillati</taxon>
        <taxon>Actinomycetota</taxon>
        <taxon>Actinomycetes</taxon>
        <taxon>Propionibacteriales</taxon>
        <taxon>Propionibacteriaceae</taxon>
        <taxon>Microlunatus</taxon>
    </lineage>
</organism>
<proteinExistence type="predicted"/>
<dbReference type="SUPFAM" id="SSF51695">
    <property type="entry name" value="PLC-like phosphodiesterases"/>
    <property type="match status" value="1"/>
</dbReference>
<dbReference type="InterPro" id="IPR030395">
    <property type="entry name" value="GP_PDE_dom"/>
</dbReference>
<name>A0A7Y9IEU2_9ACTN</name>
<keyword evidence="2" id="KW-0378">Hydrolase</keyword>
<sequence>MLRAADFPYFDAPFLAFAHRGGATYPPNLGRENTLHAFAEAAKLGYRYFETDVHATADGVLVAFHDDRLDRVTDRTGLVAALPYAILKEARIGGVDPIPLFDELLDAHPEVRFNVDAKSDAAVPLLAEAIRRHGAIDRVCVSSFGIRRLHRIRRLLGPRVPTAASQAGIAWNRYAPRLTAMINSAGAALQLPVRHTVAGRTVTVLTEPLIKAVHRAGKQVHVWTIDDAAEMERLIDLGVDGIFTDRIDILSDVLNRRGLWT</sequence>
<evidence type="ECO:0000313" key="3">
    <source>
        <dbReference type="Proteomes" id="UP000569914"/>
    </source>
</evidence>
<evidence type="ECO:0000313" key="2">
    <source>
        <dbReference type="EMBL" id="NYE75633.1"/>
    </source>
</evidence>
<reference evidence="2 3" key="1">
    <citation type="submission" date="2020-07" db="EMBL/GenBank/DDBJ databases">
        <title>Sequencing the genomes of 1000 actinobacteria strains.</title>
        <authorList>
            <person name="Klenk H.-P."/>
        </authorList>
    </citation>
    <scope>NUCLEOTIDE SEQUENCE [LARGE SCALE GENOMIC DNA]</scope>
    <source>
        <strain evidence="2 3">DSM 22083</strain>
    </source>
</reference>
<dbReference type="PANTHER" id="PTHR43805">
    <property type="entry name" value="GLYCEROPHOSPHORYL DIESTER PHOSPHODIESTERASE"/>
    <property type="match status" value="1"/>
</dbReference>
<dbReference type="RefSeq" id="WP_312879652.1">
    <property type="nucleotide sequence ID" value="NZ_JACCBU010000001.1"/>
</dbReference>
<dbReference type="GO" id="GO:0006629">
    <property type="term" value="P:lipid metabolic process"/>
    <property type="evidence" value="ECO:0007669"/>
    <property type="project" value="InterPro"/>
</dbReference>
<evidence type="ECO:0000259" key="1">
    <source>
        <dbReference type="PROSITE" id="PS51704"/>
    </source>
</evidence>
<keyword evidence="3" id="KW-1185">Reference proteome</keyword>
<dbReference type="InterPro" id="IPR017946">
    <property type="entry name" value="PLC-like_Pdiesterase_TIM-brl"/>
</dbReference>
<dbReference type="AlphaFoldDB" id="A0A7Y9IEU2"/>
<feature type="domain" description="GP-PDE" evidence="1">
    <location>
        <begin position="14"/>
        <end position="254"/>
    </location>
</feature>
<dbReference type="PANTHER" id="PTHR43805:SF1">
    <property type="entry name" value="GP-PDE DOMAIN-CONTAINING PROTEIN"/>
    <property type="match status" value="1"/>
</dbReference>
<dbReference type="Pfam" id="PF03009">
    <property type="entry name" value="GDPD"/>
    <property type="match status" value="1"/>
</dbReference>
<dbReference type="Proteomes" id="UP000569914">
    <property type="component" value="Unassembled WGS sequence"/>
</dbReference>
<dbReference type="EMBL" id="JACCBU010000001">
    <property type="protein sequence ID" value="NYE75633.1"/>
    <property type="molecule type" value="Genomic_DNA"/>
</dbReference>
<dbReference type="GO" id="GO:0008889">
    <property type="term" value="F:glycerophosphodiester phosphodiesterase activity"/>
    <property type="evidence" value="ECO:0007669"/>
    <property type="project" value="UniProtKB-EC"/>
</dbReference>
<dbReference type="Gene3D" id="3.20.20.190">
    <property type="entry name" value="Phosphatidylinositol (PI) phosphodiesterase"/>
    <property type="match status" value="1"/>
</dbReference>